<dbReference type="PANTHER" id="PTHR30217:SF6">
    <property type="entry name" value="TRNA HYDROXYLATION PROTEIN P"/>
    <property type="match status" value="1"/>
</dbReference>
<dbReference type="InterPro" id="IPR051454">
    <property type="entry name" value="RNA/ubiquinone_mod_enzymes"/>
</dbReference>
<organism evidence="5 6">
    <name type="scientific">Endomicrobium proavitum</name>
    <dbReference type="NCBI Taxonomy" id="1408281"/>
    <lineage>
        <taxon>Bacteria</taxon>
        <taxon>Pseudomonadati</taxon>
        <taxon>Elusimicrobiota</taxon>
        <taxon>Endomicrobiia</taxon>
        <taxon>Endomicrobiales</taxon>
        <taxon>Endomicrobiaceae</taxon>
        <taxon>Endomicrobium</taxon>
    </lineage>
</organism>
<dbReference type="RefSeq" id="WP_052570917.1">
    <property type="nucleotide sequence ID" value="NZ_CP009498.1"/>
</dbReference>
<dbReference type="Proteomes" id="UP000035337">
    <property type="component" value="Chromosome"/>
</dbReference>
<dbReference type="Gene3D" id="2.40.30.10">
    <property type="entry name" value="Translation factors"/>
    <property type="match status" value="1"/>
</dbReference>
<proteinExistence type="inferred from homology"/>
<evidence type="ECO:0000256" key="1">
    <source>
        <dbReference type="ARBA" id="ARBA00022670"/>
    </source>
</evidence>
<keyword evidence="2" id="KW-0378">Hydrolase</keyword>
<dbReference type="AlphaFoldDB" id="A0A0G3WKF6"/>
<evidence type="ECO:0000313" key="5">
    <source>
        <dbReference type="EMBL" id="AKL98367.1"/>
    </source>
</evidence>
<evidence type="ECO:0000313" key="6">
    <source>
        <dbReference type="Proteomes" id="UP000035337"/>
    </source>
</evidence>
<dbReference type="Pfam" id="PF16325">
    <property type="entry name" value="Peptidase_U32_C"/>
    <property type="match status" value="1"/>
</dbReference>
<feature type="domain" description="Peptidase family U32 C-terminal" evidence="4">
    <location>
        <begin position="328"/>
        <end position="401"/>
    </location>
</feature>
<dbReference type="OrthoDB" id="9807498at2"/>
<dbReference type="Pfam" id="PF01136">
    <property type="entry name" value="Peptidase_U32"/>
    <property type="match status" value="1"/>
</dbReference>
<protein>
    <submittedName>
        <fullName evidence="5">U32 family peptidase</fullName>
    </submittedName>
</protein>
<dbReference type="GO" id="GO:0008233">
    <property type="term" value="F:peptidase activity"/>
    <property type="evidence" value="ECO:0007669"/>
    <property type="project" value="UniProtKB-KW"/>
</dbReference>
<dbReference type="STRING" id="1408281.Epro_0988"/>
<sequence>MKKPELLLPAGSLLKLKTAFLYGADAVYAGAPDMSLRAKSKFPLEDIKEGINFAHALGKKVYLTLNLFSHNKDVEKLPAFVETVKSLSCDGVIISDPGIFQYVRKEMPNMPLHVSTQANVCSWLTVNFWKNTGAALCVLGREVSFKESLEIRKKCEGIKLEIFVHGAMCVSYSGRCLMSAFMAQRSANSGACAHSCRWRYKTKLVMEEELRPGEYLEMHEDNRGTYILNSKDLCLMPKLNEILEAGFDSFKIEGRNKTEYYVAQTARVYRKAIDDYFENPKNWRADAYMQELATLQNRGYTLGFFDGIPDDSAQDYNDATSRSAWRNAGAVKENKDGFLKIEVKHKLKKGGEIEFLSPFKFEPVKIVLDKIYDCKNNFLTEEVNPGIAHQSVRIPVDENIAKLLPENTILRLKI</sequence>
<accession>A0A0G3WKF6</accession>
<dbReference type="InterPro" id="IPR032525">
    <property type="entry name" value="Peptidase_U32_C"/>
</dbReference>
<evidence type="ECO:0000256" key="3">
    <source>
        <dbReference type="ARBA" id="ARBA00038374"/>
    </source>
</evidence>
<dbReference type="PANTHER" id="PTHR30217">
    <property type="entry name" value="PEPTIDASE U32 FAMILY"/>
    <property type="match status" value="1"/>
</dbReference>
<dbReference type="PATRIC" id="fig|1408281.3.peg.1017"/>
<keyword evidence="6" id="KW-1185">Reference proteome</keyword>
<dbReference type="GO" id="GO:0006508">
    <property type="term" value="P:proteolysis"/>
    <property type="evidence" value="ECO:0007669"/>
    <property type="project" value="UniProtKB-KW"/>
</dbReference>
<dbReference type="EMBL" id="CP009498">
    <property type="protein sequence ID" value="AKL98367.1"/>
    <property type="molecule type" value="Genomic_DNA"/>
</dbReference>
<comment type="similarity">
    <text evidence="3">Belongs to the peptidase U32 family.</text>
</comment>
<keyword evidence="1" id="KW-0645">Protease</keyword>
<dbReference type="KEGG" id="epo:Epro_0988"/>
<evidence type="ECO:0000256" key="2">
    <source>
        <dbReference type="ARBA" id="ARBA00022801"/>
    </source>
</evidence>
<gene>
    <name evidence="5" type="ORF">Epro_0988</name>
</gene>
<evidence type="ECO:0000259" key="4">
    <source>
        <dbReference type="Pfam" id="PF16325"/>
    </source>
</evidence>
<dbReference type="InterPro" id="IPR001539">
    <property type="entry name" value="Peptidase_U32"/>
</dbReference>
<reference evidence="5 6" key="1">
    <citation type="submission" date="2014-09" db="EMBL/GenBank/DDBJ databases">
        <title>Complete genome sequence of Endomicrobium proavitum.</title>
        <authorList>
            <person name="Zheng H."/>
        </authorList>
    </citation>
    <scope>NUCLEOTIDE SEQUENCE [LARGE SCALE GENOMIC DNA]</scope>
    <source>
        <strain evidence="5 6">Rsa215</strain>
    </source>
</reference>
<dbReference type="PROSITE" id="PS01276">
    <property type="entry name" value="PEPTIDASE_U32"/>
    <property type="match status" value="1"/>
</dbReference>
<name>A0A0G3WKF6_9BACT</name>